<feature type="transmembrane region" description="Helical" evidence="2">
    <location>
        <begin position="41"/>
        <end position="61"/>
    </location>
</feature>
<dbReference type="OrthoDB" id="5244152at2"/>
<dbReference type="Proteomes" id="UP000278962">
    <property type="component" value="Unassembled WGS sequence"/>
</dbReference>
<dbReference type="RefSeq" id="WP_121252067.1">
    <property type="nucleotide sequence ID" value="NZ_RBIL01000001.1"/>
</dbReference>
<evidence type="ECO:0000313" key="3">
    <source>
        <dbReference type="EMBL" id="RKQ93702.1"/>
    </source>
</evidence>
<gene>
    <name evidence="3" type="ORF">C8N24_3573</name>
</gene>
<feature type="region of interest" description="Disordered" evidence="1">
    <location>
        <begin position="1"/>
        <end position="34"/>
    </location>
</feature>
<reference evidence="3 4" key="1">
    <citation type="submission" date="2018-10" db="EMBL/GenBank/DDBJ databases">
        <title>Genomic Encyclopedia of Archaeal and Bacterial Type Strains, Phase II (KMG-II): from individual species to whole genera.</title>
        <authorList>
            <person name="Goeker M."/>
        </authorList>
    </citation>
    <scope>NUCLEOTIDE SEQUENCE [LARGE SCALE GENOMIC DNA]</scope>
    <source>
        <strain evidence="3 4">DSM 14954</strain>
    </source>
</reference>
<proteinExistence type="predicted"/>
<evidence type="ECO:0000256" key="1">
    <source>
        <dbReference type="SAM" id="MobiDB-lite"/>
    </source>
</evidence>
<keyword evidence="2" id="KW-0812">Transmembrane</keyword>
<keyword evidence="2" id="KW-0472">Membrane</keyword>
<sequence length="157" mass="17019">MARNDPTDTGGLFIGRRPGTGPLHYRGDPQRGGAGRRRVDGVLAALVLVVETLLCLSVWGPQPLAWLWIASQVSFHADNDFLGIVVAFFGILASLLVTLALANRLDRVWRLLRRAAGHDQREGLVARIFAVSAVIALVAFGFWFLVLEGPAPSLAPR</sequence>
<comment type="caution">
    <text evidence="3">The sequence shown here is derived from an EMBL/GenBank/DDBJ whole genome shotgun (WGS) entry which is preliminary data.</text>
</comment>
<evidence type="ECO:0000313" key="4">
    <source>
        <dbReference type="Proteomes" id="UP000278962"/>
    </source>
</evidence>
<dbReference type="AlphaFoldDB" id="A0A660LF35"/>
<protein>
    <submittedName>
        <fullName evidence="3">Uncharacterized protein</fullName>
    </submittedName>
</protein>
<dbReference type="EMBL" id="RBIL01000001">
    <property type="protein sequence ID" value="RKQ93702.1"/>
    <property type="molecule type" value="Genomic_DNA"/>
</dbReference>
<keyword evidence="4" id="KW-1185">Reference proteome</keyword>
<accession>A0A660LF35</accession>
<name>A0A660LF35_9ACTN</name>
<feature type="transmembrane region" description="Helical" evidence="2">
    <location>
        <begin position="81"/>
        <end position="103"/>
    </location>
</feature>
<evidence type="ECO:0000256" key="2">
    <source>
        <dbReference type="SAM" id="Phobius"/>
    </source>
</evidence>
<keyword evidence="2" id="KW-1133">Transmembrane helix</keyword>
<organism evidence="3 4">
    <name type="scientific">Solirubrobacter pauli</name>
    <dbReference type="NCBI Taxonomy" id="166793"/>
    <lineage>
        <taxon>Bacteria</taxon>
        <taxon>Bacillati</taxon>
        <taxon>Actinomycetota</taxon>
        <taxon>Thermoleophilia</taxon>
        <taxon>Solirubrobacterales</taxon>
        <taxon>Solirubrobacteraceae</taxon>
        <taxon>Solirubrobacter</taxon>
    </lineage>
</organism>
<feature type="transmembrane region" description="Helical" evidence="2">
    <location>
        <begin position="124"/>
        <end position="146"/>
    </location>
</feature>